<comment type="caution">
    <text evidence="2">The sequence shown here is derived from an EMBL/GenBank/DDBJ whole genome shotgun (WGS) entry which is preliminary data.</text>
</comment>
<feature type="region of interest" description="Disordered" evidence="1">
    <location>
        <begin position="1"/>
        <end position="25"/>
    </location>
</feature>
<evidence type="ECO:0000313" key="3">
    <source>
        <dbReference type="Proteomes" id="UP000324222"/>
    </source>
</evidence>
<keyword evidence="3" id="KW-1185">Reference proteome</keyword>
<proteinExistence type="predicted"/>
<accession>A0A5B7HZ01</accession>
<feature type="compositionally biased region" description="Basic and acidic residues" evidence="1">
    <location>
        <begin position="1"/>
        <end position="12"/>
    </location>
</feature>
<protein>
    <submittedName>
        <fullName evidence="2">Uncharacterized protein</fullName>
    </submittedName>
</protein>
<dbReference type="EMBL" id="VSRR010043811">
    <property type="protein sequence ID" value="MPC76632.1"/>
    <property type="molecule type" value="Genomic_DNA"/>
</dbReference>
<evidence type="ECO:0000313" key="2">
    <source>
        <dbReference type="EMBL" id="MPC76632.1"/>
    </source>
</evidence>
<evidence type="ECO:0000256" key="1">
    <source>
        <dbReference type="SAM" id="MobiDB-lite"/>
    </source>
</evidence>
<organism evidence="2 3">
    <name type="scientific">Portunus trituberculatus</name>
    <name type="common">Swimming crab</name>
    <name type="synonym">Neptunus trituberculatus</name>
    <dbReference type="NCBI Taxonomy" id="210409"/>
    <lineage>
        <taxon>Eukaryota</taxon>
        <taxon>Metazoa</taxon>
        <taxon>Ecdysozoa</taxon>
        <taxon>Arthropoda</taxon>
        <taxon>Crustacea</taxon>
        <taxon>Multicrustacea</taxon>
        <taxon>Malacostraca</taxon>
        <taxon>Eumalacostraca</taxon>
        <taxon>Eucarida</taxon>
        <taxon>Decapoda</taxon>
        <taxon>Pleocyemata</taxon>
        <taxon>Brachyura</taxon>
        <taxon>Eubrachyura</taxon>
        <taxon>Portunoidea</taxon>
        <taxon>Portunidae</taxon>
        <taxon>Portuninae</taxon>
        <taxon>Portunus</taxon>
    </lineage>
</organism>
<reference evidence="2 3" key="1">
    <citation type="submission" date="2019-05" db="EMBL/GenBank/DDBJ databases">
        <title>Another draft genome of Portunus trituberculatus and its Hox gene families provides insights of decapod evolution.</title>
        <authorList>
            <person name="Jeong J.-H."/>
            <person name="Song I."/>
            <person name="Kim S."/>
            <person name="Choi T."/>
            <person name="Kim D."/>
            <person name="Ryu S."/>
            <person name="Kim W."/>
        </authorList>
    </citation>
    <scope>NUCLEOTIDE SEQUENCE [LARGE SCALE GENOMIC DNA]</scope>
    <source>
        <tissue evidence="2">Muscle</tissue>
    </source>
</reference>
<gene>
    <name evidence="2" type="ORF">E2C01_071049</name>
</gene>
<dbReference type="Proteomes" id="UP000324222">
    <property type="component" value="Unassembled WGS sequence"/>
</dbReference>
<dbReference type="AlphaFoldDB" id="A0A5B7HZ01"/>
<name>A0A5B7HZ01_PORTR</name>
<sequence length="108" mass="11685">MRRETGKEERGVRGKRGNSVPLARKQMGTQTVVFVPSLPSLPPLTRHGLPCPPFPHSHPQLCRGVKSEVRSIWGHLGVLSAPIPPVFPLPNPLVPPPLLLLCPSSPVS</sequence>